<organism evidence="8 9">
    <name type="scientific">Phenylobacterium kunshanense</name>
    <dbReference type="NCBI Taxonomy" id="1445034"/>
    <lineage>
        <taxon>Bacteria</taxon>
        <taxon>Pseudomonadati</taxon>
        <taxon>Pseudomonadota</taxon>
        <taxon>Alphaproteobacteria</taxon>
        <taxon>Caulobacterales</taxon>
        <taxon>Caulobacteraceae</taxon>
        <taxon>Phenylobacterium</taxon>
    </lineage>
</organism>
<feature type="transmembrane region" description="Helical" evidence="6">
    <location>
        <begin position="376"/>
        <end position="396"/>
    </location>
</feature>
<sequence length="451" mass="48678">MKASWILSLLWARKLIVLICTVTSLLGGLTVMMVAPPRYKASARVTLDYVKPDPMTGISVSNNRQAEQYIRVQLQKVRDYQVALPAAEALGWLDSPDMLAAYAARAGGDRRPFQQWAADQLLSTTTATMVPGSNIMEIQYRGDSPELATAAVEAIRQGFIAADIEERRQSAVMRAEAVAETLGPLRTKIAELEAKQAEYARETGIVLERDGDNPENRTLVNLARSKDIVVTQRTAPYASDAREALNVLEARIAESQRSLGPNNPRLLQLQQQQRLLAAQVAAEQSSTGAAASALAAQAAMRQREFEEQKVKVLGEREKVLQMRLHLDQIARYSAALTKASETLAHLRTLSTSTVSGATALGAPVTEPKPVFPNPSLVLFGSGGLGFLLGSLLALLAELLHRRVRSAHDLELAAGQPVLGLVPYKAIGGGRTQIGESLPVPEDSLPITTIAA</sequence>
<feature type="transmembrane region" description="Helical" evidence="6">
    <location>
        <begin position="15"/>
        <end position="35"/>
    </location>
</feature>
<evidence type="ECO:0000256" key="6">
    <source>
        <dbReference type="SAM" id="Phobius"/>
    </source>
</evidence>
<dbReference type="PANTHER" id="PTHR32309:SF31">
    <property type="entry name" value="CAPSULAR EXOPOLYSACCHARIDE FAMILY"/>
    <property type="match status" value="1"/>
</dbReference>
<dbReference type="EMBL" id="QFYS01000003">
    <property type="protein sequence ID" value="RAK66525.1"/>
    <property type="molecule type" value="Genomic_DNA"/>
</dbReference>
<evidence type="ECO:0000256" key="1">
    <source>
        <dbReference type="ARBA" id="ARBA00004651"/>
    </source>
</evidence>
<dbReference type="OrthoDB" id="7504426at2"/>
<keyword evidence="2" id="KW-1003">Cell membrane</keyword>
<evidence type="ECO:0000313" key="9">
    <source>
        <dbReference type="Proteomes" id="UP000249524"/>
    </source>
</evidence>
<evidence type="ECO:0000313" key="8">
    <source>
        <dbReference type="EMBL" id="RAK66525.1"/>
    </source>
</evidence>
<proteinExistence type="predicted"/>
<dbReference type="AlphaFoldDB" id="A0A328BIN9"/>
<keyword evidence="5 6" id="KW-0472">Membrane</keyword>
<dbReference type="Pfam" id="PF02706">
    <property type="entry name" value="Wzz"/>
    <property type="match status" value="1"/>
</dbReference>
<evidence type="ECO:0000256" key="4">
    <source>
        <dbReference type="ARBA" id="ARBA00022989"/>
    </source>
</evidence>
<keyword evidence="4 6" id="KW-1133">Transmembrane helix</keyword>
<keyword evidence="9" id="KW-1185">Reference proteome</keyword>
<dbReference type="InterPro" id="IPR050445">
    <property type="entry name" value="Bact_polysacc_biosynth/exp"/>
</dbReference>
<accession>A0A328BIN9</accession>
<comment type="subcellular location">
    <subcellularLocation>
        <location evidence="1">Cell membrane</location>
        <topology evidence="1">Multi-pass membrane protein</topology>
    </subcellularLocation>
</comment>
<dbReference type="PANTHER" id="PTHR32309">
    <property type="entry name" value="TYROSINE-PROTEIN KINASE"/>
    <property type="match status" value="1"/>
</dbReference>
<gene>
    <name evidence="8" type="ORF">DJ019_09810</name>
</gene>
<keyword evidence="3 6" id="KW-0812">Transmembrane</keyword>
<dbReference type="InterPro" id="IPR003856">
    <property type="entry name" value="LPS_length_determ_N"/>
</dbReference>
<reference evidence="8 9" key="1">
    <citation type="submission" date="2018-05" db="EMBL/GenBank/DDBJ databases">
        <authorList>
            <person name="Lanie J.A."/>
            <person name="Ng W.-L."/>
            <person name="Kazmierczak K.M."/>
            <person name="Andrzejewski T.M."/>
            <person name="Davidsen T.M."/>
            <person name="Wayne K.J."/>
            <person name="Tettelin H."/>
            <person name="Glass J.I."/>
            <person name="Rusch D."/>
            <person name="Podicherti R."/>
            <person name="Tsui H.-C.T."/>
            <person name="Winkler M.E."/>
        </authorList>
    </citation>
    <scope>NUCLEOTIDE SEQUENCE [LARGE SCALE GENOMIC DNA]</scope>
    <source>
        <strain evidence="8 9">BUT-10</strain>
    </source>
</reference>
<dbReference type="Proteomes" id="UP000249524">
    <property type="component" value="Unassembled WGS sequence"/>
</dbReference>
<evidence type="ECO:0000256" key="5">
    <source>
        <dbReference type="ARBA" id="ARBA00023136"/>
    </source>
</evidence>
<feature type="domain" description="Polysaccharide chain length determinant N-terminal" evidence="7">
    <location>
        <begin position="6"/>
        <end position="73"/>
    </location>
</feature>
<name>A0A328BIN9_9CAUL</name>
<comment type="caution">
    <text evidence="8">The sequence shown here is derived from an EMBL/GenBank/DDBJ whole genome shotgun (WGS) entry which is preliminary data.</text>
</comment>
<dbReference type="GO" id="GO:0005886">
    <property type="term" value="C:plasma membrane"/>
    <property type="evidence" value="ECO:0007669"/>
    <property type="project" value="UniProtKB-SubCell"/>
</dbReference>
<dbReference type="RefSeq" id="WP_111275833.1">
    <property type="nucleotide sequence ID" value="NZ_QFYS01000003.1"/>
</dbReference>
<evidence type="ECO:0000256" key="3">
    <source>
        <dbReference type="ARBA" id="ARBA00022692"/>
    </source>
</evidence>
<evidence type="ECO:0000256" key="2">
    <source>
        <dbReference type="ARBA" id="ARBA00022475"/>
    </source>
</evidence>
<evidence type="ECO:0000259" key="7">
    <source>
        <dbReference type="Pfam" id="PF02706"/>
    </source>
</evidence>
<protein>
    <recommendedName>
        <fullName evidence="7">Polysaccharide chain length determinant N-terminal domain-containing protein</fullName>
    </recommendedName>
</protein>